<dbReference type="SUPFAM" id="SSF56784">
    <property type="entry name" value="HAD-like"/>
    <property type="match status" value="1"/>
</dbReference>
<dbReference type="SFLD" id="SFLDS00003">
    <property type="entry name" value="Haloacid_Dehalogenase"/>
    <property type="match status" value="1"/>
</dbReference>
<dbReference type="Gene3D" id="3.40.50.1000">
    <property type="entry name" value="HAD superfamily/HAD-like"/>
    <property type="match status" value="1"/>
</dbReference>
<dbReference type="AlphaFoldDB" id="A0A6P1TQ31"/>
<proteinExistence type="predicted"/>
<dbReference type="NCBIfam" id="TIGR01509">
    <property type="entry name" value="HAD-SF-IA-v3"/>
    <property type="match status" value="1"/>
</dbReference>
<evidence type="ECO:0000313" key="1">
    <source>
        <dbReference type="EMBL" id="QHQ62447.1"/>
    </source>
</evidence>
<protein>
    <submittedName>
        <fullName evidence="1">HAD-IA family hydrolase</fullName>
    </submittedName>
</protein>
<keyword evidence="2" id="KW-1185">Reference proteome</keyword>
<dbReference type="Gene3D" id="1.10.150.240">
    <property type="entry name" value="Putative phosphatase, domain 2"/>
    <property type="match status" value="1"/>
</dbReference>
<dbReference type="GO" id="GO:0016787">
    <property type="term" value="F:hydrolase activity"/>
    <property type="evidence" value="ECO:0007669"/>
    <property type="project" value="UniProtKB-KW"/>
</dbReference>
<dbReference type="SFLD" id="SFLDG01135">
    <property type="entry name" value="C1.5.6:_HAD__Beta-PGM__Phospha"/>
    <property type="match status" value="1"/>
</dbReference>
<dbReference type="InterPro" id="IPR023214">
    <property type="entry name" value="HAD_sf"/>
</dbReference>
<dbReference type="SFLD" id="SFLDG01129">
    <property type="entry name" value="C1.5:_HAD__Beta-PGM__Phosphata"/>
    <property type="match status" value="1"/>
</dbReference>
<dbReference type="Pfam" id="PF13419">
    <property type="entry name" value="HAD_2"/>
    <property type="match status" value="1"/>
</dbReference>
<accession>A0A6P1TQ31</accession>
<dbReference type="InterPro" id="IPR006439">
    <property type="entry name" value="HAD-SF_hydro_IA"/>
</dbReference>
<evidence type="ECO:0000313" key="2">
    <source>
        <dbReference type="Proteomes" id="UP000464314"/>
    </source>
</evidence>
<dbReference type="PANTHER" id="PTHR18901:SF38">
    <property type="entry name" value="PSEUDOURIDINE-5'-PHOSPHATASE"/>
    <property type="match status" value="1"/>
</dbReference>
<dbReference type="RefSeq" id="WP_161839271.1">
    <property type="nucleotide sequence ID" value="NZ_CP048000.1"/>
</dbReference>
<keyword evidence="1" id="KW-0378">Hydrolase</keyword>
<dbReference type="Proteomes" id="UP000464314">
    <property type="component" value="Chromosome"/>
</dbReference>
<dbReference type="InterPro" id="IPR041492">
    <property type="entry name" value="HAD_2"/>
</dbReference>
<dbReference type="InterPro" id="IPR023198">
    <property type="entry name" value="PGP-like_dom2"/>
</dbReference>
<dbReference type="CDD" id="cd07505">
    <property type="entry name" value="HAD_BPGM-like"/>
    <property type="match status" value="1"/>
</dbReference>
<name>A0A6P1TQ31_9FIRM</name>
<sequence>MIESVVFDMDGVLFDTERVCNDVWLQVGEEMNIKDIDIAITKCVGLNSVDTRQFFLKQFGSDFPYEKFRERSSVLFGEIIETEGLPVKPGVFELLNFLQENDYKIALATSTNKGNVMNYLNKAGITHYFQAIVTGDMVEHGKPDPEIYLKACMELGSIPECSIAIEDSPNGLKAAYHAGMKPIMVPDLIQPDEEIKKLIDGKFDSLSEVINYLQNCK</sequence>
<dbReference type="InterPro" id="IPR036412">
    <property type="entry name" value="HAD-like_sf"/>
</dbReference>
<gene>
    <name evidence="1" type="ORF">Ana3638_18025</name>
</gene>
<dbReference type="PANTHER" id="PTHR18901">
    <property type="entry name" value="2-DEOXYGLUCOSE-6-PHOSPHATE PHOSPHATASE 2"/>
    <property type="match status" value="1"/>
</dbReference>
<dbReference type="KEGG" id="anr:Ana3638_18025"/>
<reference evidence="1 2" key="1">
    <citation type="submission" date="2020-01" db="EMBL/GenBank/DDBJ databases">
        <title>Genome analysis of Anaerocolumna sp. CBA3638.</title>
        <authorList>
            <person name="Kim J."/>
            <person name="Roh S.W."/>
        </authorList>
    </citation>
    <scope>NUCLEOTIDE SEQUENCE [LARGE SCALE GENOMIC DNA]</scope>
    <source>
        <strain evidence="1 2">CBA3638</strain>
    </source>
</reference>
<dbReference type="EMBL" id="CP048000">
    <property type="protein sequence ID" value="QHQ62447.1"/>
    <property type="molecule type" value="Genomic_DNA"/>
</dbReference>
<organism evidence="1 2">
    <name type="scientific">Anaerocolumna sedimenticola</name>
    <dbReference type="NCBI Taxonomy" id="2696063"/>
    <lineage>
        <taxon>Bacteria</taxon>
        <taxon>Bacillati</taxon>
        <taxon>Bacillota</taxon>
        <taxon>Clostridia</taxon>
        <taxon>Lachnospirales</taxon>
        <taxon>Lachnospiraceae</taxon>
        <taxon>Anaerocolumna</taxon>
    </lineage>
</organism>
<dbReference type="PRINTS" id="PR00413">
    <property type="entry name" value="HADHALOGNASE"/>
</dbReference>